<evidence type="ECO:0000256" key="1">
    <source>
        <dbReference type="ARBA" id="ARBA00001933"/>
    </source>
</evidence>
<feature type="domain" description="Aminotransferase class I/classII large" evidence="3">
    <location>
        <begin position="35"/>
        <end position="367"/>
    </location>
</feature>
<evidence type="ECO:0000256" key="2">
    <source>
        <dbReference type="ARBA" id="ARBA00022898"/>
    </source>
</evidence>
<dbReference type="SUPFAM" id="SSF53383">
    <property type="entry name" value="PLP-dependent transferases"/>
    <property type="match status" value="1"/>
</dbReference>
<dbReference type="PANTHER" id="PTHR42885:SF1">
    <property type="entry name" value="THREONINE-PHOSPHATE DECARBOXYLASE"/>
    <property type="match status" value="1"/>
</dbReference>
<evidence type="ECO:0000259" key="3">
    <source>
        <dbReference type="Pfam" id="PF00155"/>
    </source>
</evidence>
<dbReference type="EMBL" id="CP001107">
    <property type="protein sequence ID" value="ACR75571.1"/>
    <property type="molecule type" value="Genomic_DNA"/>
</dbReference>
<dbReference type="Gene3D" id="3.40.640.10">
    <property type="entry name" value="Type I PLP-dependent aspartate aminotransferase-like (Major domain)"/>
    <property type="match status" value="1"/>
</dbReference>
<comment type="cofactor">
    <cofactor evidence="1">
        <name>pyridoxal 5'-phosphate</name>
        <dbReference type="ChEBI" id="CHEBI:597326"/>
    </cofactor>
</comment>
<name>C4ZAR6_AGARV</name>
<dbReference type="PANTHER" id="PTHR42885">
    <property type="entry name" value="HISTIDINOL-PHOSPHATE AMINOTRANSFERASE-RELATED"/>
    <property type="match status" value="1"/>
</dbReference>
<dbReference type="InterPro" id="IPR015421">
    <property type="entry name" value="PyrdxlP-dep_Trfase_major"/>
</dbReference>
<keyword evidence="4" id="KW-0032">Aminotransferase</keyword>
<keyword evidence="4" id="KW-0808">Transferase</keyword>
<dbReference type="Gene3D" id="3.90.1150.10">
    <property type="entry name" value="Aspartate Aminotransferase, domain 1"/>
    <property type="match status" value="1"/>
</dbReference>
<dbReference type="KEGG" id="ere:EUBREC_1827"/>
<sequence length="371" mass="42588">MQIERKLQLMIEQKEHFHGSDLEKIEKIYGIKKENIMSFAANVNPLGESGKLKTALSERIDAITKYPDREYTSLRKAIGSYCKCDYNHITVGNGCTELISLFIQITAPKKTLLLGPTYSEYERDLRINGSDISYYFLKEKDDFKINSDEFISAITADTDLVIICNPNNPTGSLITQDKLKTILTHCKETNTYVMIDETYIEFVPDVDELSAIPLTELFDNVIILRGTSKFFATPGLRLGYAITSNSQILTDINTNKNPWMINSLAVVAGETMFLDEEYIDKTRSLILSEKTRCRQLIEKSHKFKLYPSYSNFYLLKILDEGVDAHMLFERAIRQGMMIRDCSTFPGLKERFIRFCIMKPEDNTRLINCLTQ</sequence>
<dbReference type="InterPro" id="IPR015424">
    <property type="entry name" value="PyrdxlP-dep_Trfase"/>
</dbReference>
<keyword evidence="2" id="KW-0663">Pyridoxal phosphate</keyword>
<dbReference type="Proteomes" id="UP000001477">
    <property type="component" value="Chromosome"/>
</dbReference>
<dbReference type="AlphaFoldDB" id="C4ZAR6"/>
<accession>C4ZAR6</accession>
<dbReference type="GO" id="GO:0030170">
    <property type="term" value="F:pyridoxal phosphate binding"/>
    <property type="evidence" value="ECO:0007669"/>
    <property type="project" value="InterPro"/>
</dbReference>
<dbReference type="InterPro" id="IPR015422">
    <property type="entry name" value="PyrdxlP-dep_Trfase_small"/>
</dbReference>
<dbReference type="GO" id="GO:0008483">
    <property type="term" value="F:transaminase activity"/>
    <property type="evidence" value="ECO:0007669"/>
    <property type="project" value="UniProtKB-KW"/>
</dbReference>
<dbReference type="STRING" id="515619.EUBREC_1827"/>
<organism evidence="4 5">
    <name type="scientific">Agathobacter rectalis (strain ATCC 33656 / DSM 3377 / JCM 17463 / KCTC 5835 / VPI 0990)</name>
    <name type="common">Eubacterium rectale</name>
    <dbReference type="NCBI Taxonomy" id="515619"/>
    <lineage>
        <taxon>Bacteria</taxon>
        <taxon>Bacillati</taxon>
        <taxon>Bacillota</taxon>
        <taxon>Clostridia</taxon>
        <taxon>Lachnospirales</taxon>
        <taxon>Lachnospiraceae</taxon>
        <taxon>Agathobacter</taxon>
    </lineage>
</organism>
<dbReference type="CDD" id="cd00609">
    <property type="entry name" value="AAT_like"/>
    <property type="match status" value="1"/>
</dbReference>
<evidence type="ECO:0000313" key="5">
    <source>
        <dbReference type="Proteomes" id="UP000001477"/>
    </source>
</evidence>
<reference evidence="4 5" key="1">
    <citation type="journal article" date="2009" name="Proc. Natl. Acad. Sci. U.S.A.">
        <title>Characterizing a model human gut microbiota composed of members of its two dominant bacterial phyla.</title>
        <authorList>
            <person name="Mahowald M.A."/>
            <person name="Rey F.E."/>
            <person name="Seedorf H."/>
            <person name="Turnbaugh P.J."/>
            <person name="Fulton R.S."/>
            <person name="Wollam A."/>
            <person name="Shah N."/>
            <person name="Wang C."/>
            <person name="Magrini V."/>
            <person name="Wilson R.K."/>
            <person name="Cantarel B.L."/>
            <person name="Coutinho P.M."/>
            <person name="Henrissat B."/>
            <person name="Crock L.W."/>
            <person name="Russell A."/>
            <person name="Verberkmoes N.C."/>
            <person name="Hettich R.L."/>
            <person name="Gordon J.I."/>
        </authorList>
    </citation>
    <scope>NUCLEOTIDE SEQUENCE [LARGE SCALE GENOMIC DNA]</scope>
    <source>
        <strain evidence="5">ATCC 33656 / DSM 3377 / JCM 17463 / KCTC 5835 / LMG 30912 / VPI 0990</strain>
    </source>
</reference>
<dbReference type="InterPro" id="IPR004839">
    <property type="entry name" value="Aminotransferase_I/II_large"/>
</dbReference>
<dbReference type="HOGENOM" id="CLU_017584_3_2_9"/>
<proteinExistence type="predicted"/>
<dbReference type="PaxDb" id="515619-EUBREC_1827"/>
<gene>
    <name evidence="4" type="ordered locus">EUBREC_1827</name>
</gene>
<evidence type="ECO:0000313" key="4">
    <source>
        <dbReference type="EMBL" id="ACR75571.1"/>
    </source>
</evidence>
<dbReference type="Pfam" id="PF00155">
    <property type="entry name" value="Aminotran_1_2"/>
    <property type="match status" value="1"/>
</dbReference>
<protein>
    <submittedName>
        <fullName evidence="4">Probable histidinol-phosphate aminotransferase</fullName>
    </submittedName>
</protein>